<dbReference type="PANTHER" id="PTHR33406">
    <property type="entry name" value="MEMBRANE PROTEIN MJ1562-RELATED"/>
    <property type="match status" value="1"/>
</dbReference>
<dbReference type="RefSeq" id="WP_257640888.1">
    <property type="nucleotide sequence ID" value="NZ_JOPJ01000009.1"/>
</dbReference>
<feature type="transmembrane region" description="Helical" evidence="6">
    <location>
        <begin position="743"/>
        <end position="766"/>
    </location>
</feature>
<evidence type="ECO:0000256" key="3">
    <source>
        <dbReference type="ARBA" id="ARBA00022692"/>
    </source>
</evidence>
<feature type="transmembrane region" description="Helical" evidence="6">
    <location>
        <begin position="369"/>
        <end position="395"/>
    </location>
</feature>
<proteinExistence type="predicted"/>
<name>A0A252BV83_9PROT</name>
<keyword evidence="3 6" id="KW-0812">Transmembrane</keyword>
<feature type="transmembrane region" description="Helical" evidence="6">
    <location>
        <begin position="416"/>
        <end position="433"/>
    </location>
</feature>
<organism evidence="8 9">
    <name type="scientific">Acetobacter okinawensis</name>
    <dbReference type="NCBI Taxonomy" id="1076594"/>
    <lineage>
        <taxon>Bacteria</taxon>
        <taxon>Pseudomonadati</taxon>
        <taxon>Pseudomonadota</taxon>
        <taxon>Alphaproteobacteria</taxon>
        <taxon>Acetobacterales</taxon>
        <taxon>Acetobacteraceae</taxon>
        <taxon>Acetobacter</taxon>
    </lineage>
</organism>
<keyword evidence="9" id="KW-1185">Reference proteome</keyword>
<gene>
    <name evidence="8" type="ORF">HK26_13415</name>
</gene>
<sequence>MRHPAKPRALAATLLACALFAAFVFMSIPLRLDMAGFLPTGHDDGTRFLLREVQGGVAGTVVMLGIEGAPEPELARLSMGLQKTLSADTRFVSVLNGVFSVEQAGALRTLVFRHRYQLAPDDAVRNMGPQTLKQAFATVLDDLDSAAGPAFADMIVRDPTRAFVQTVQAFEPDVHVRVRSGVWFAPDRARALLLLRTQAPGMDLATQAQVEQSIRAAFAGLHPGHATLLMSGPSVFAVSSAAGMHRDVDRMALCSVILVVGVLYWRFRSFWVLAAIGVPFLLSLSVAMLVVRLVFGSVHGIAFGFGMTMLGVALDYPVLLIGHRDRGEGPQATLLRIGQSLRLGVATAVLGLTGMIFCGLPGLAQLGTFAAVGLVVAAVVTLYVMPGLVVAADLAPYVSGPSRPLSLVEGLRRYRVLYVVPVVVYGAVLWWHPPILDTRLAALSPLPEQARRMDDILRADLGVPDSSLMLAVSGSSVQAVLEREEALTPLWGQLQHSGMVAGVQDAARFLPSVRMQQRRAEQLPPPDALHRAIVTAQEGLPFQPTAFDGFAADVQVAQHMLPLLPQDLSGTPIAAAIAPLLFERSGQWYGLVFPEAVRNHGVVEQALAGQPDVLVVDMRKEVDDLSAYHTQRTLRWMAVGCVVAFGVLLVGLRSGSRMLRVVGAVGAVQLTMLAILALSGQPLTLIHLIALQFVLGVSLDYALFFARPQLDAHERARTMRTLLTCNAMTVLTFGLLATCQTPLLCVIGKTVALGVALAMVYGFLLAGQRPDMGPTKLS</sequence>
<feature type="transmembrane region" description="Helical" evidence="6">
    <location>
        <begin position="685"/>
        <end position="706"/>
    </location>
</feature>
<evidence type="ECO:0000313" key="9">
    <source>
        <dbReference type="Proteomes" id="UP000194931"/>
    </source>
</evidence>
<feature type="transmembrane region" description="Helical" evidence="6">
    <location>
        <begin position="301"/>
        <end position="322"/>
    </location>
</feature>
<feature type="transmembrane region" description="Helical" evidence="6">
    <location>
        <begin position="659"/>
        <end position="679"/>
    </location>
</feature>
<feature type="transmembrane region" description="Helical" evidence="6">
    <location>
        <begin position="272"/>
        <end position="295"/>
    </location>
</feature>
<keyword evidence="2" id="KW-1003">Cell membrane</keyword>
<dbReference type="Proteomes" id="UP000194931">
    <property type="component" value="Unassembled WGS sequence"/>
</dbReference>
<dbReference type="AlphaFoldDB" id="A0A252BV83"/>
<comment type="subcellular location">
    <subcellularLocation>
        <location evidence="1">Cell membrane</location>
        <topology evidence="1">Multi-pass membrane protein</topology>
    </subcellularLocation>
</comment>
<evidence type="ECO:0000313" key="8">
    <source>
        <dbReference type="EMBL" id="OUJ12868.1"/>
    </source>
</evidence>
<dbReference type="SUPFAM" id="SSF82866">
    <property type="entry name" value="Multidrug efflux transporter AcrB transmembrane domain"/>
    <property type="match status" value="2"/>
</dbReference>
<feature type="transmembrane region" description="Helical" evidence="6">
    <location>
        <begin position="634"/>
        <end position="652"/>
    </location>
</feature>
<dbReference type="GO" id="GO:0005886">
    <property type="term" value="C:plasma membrane"/>
    <property type="evidence" value="ECO:0007669"/>
    <property type="project" value="UniProtKB-SubCell"/>
</dbReference>
<dbReference type="EMBL" id="JOPJ01000009">
    <property type="protein sequence ID" value="OUJ12868.1"/>
    <property type="molecule type" value="Genomic_DNA"/>
</dbReference>
<comment type="caution">
    <text evidence="8">The sequence shown here is derived from an EMBL/GenBank/DDBJ whole genome shotgun (WGS) entry which is preliminary data.</text>
</comment>
<protein>
    <recommendedName>
        <fullName evidence="7">Membrane transport protein MMPL domain-containing protein</fullName>
    </recommendedName>
</protein>
<evidence type="ECO:0000256" key="4">
    <source>
        <dbReference type="ARBA" id="ARBA00022989"/>
    </source>
</evidence>
<evidence type="ECO:0000259" key="7">
    <source>
        <dbReference type="Pfam" id="PF03176"/>
    </source>
</evidence>
<accession>A0A252BV83</accession>
<dbReference type="Gene3D" id="1.20.1640.10">
    <property type="entry name" value="Multidrug efflux transporter AcrB transmembrane domain"/>
    <property type="match status" value="2"/>
</dbReference>
<dbReference type="InterPro" id="IPR050545">
    <property type="entry name" value="Mycobact_MmpL"/>
</dbReference>
<feature type="transmembrane region" description="Helical" evidence="6">
    <location>
        <begin position="343"/>
        <end position="363"/>
    </location>
</feature>
<reference evidence="9" key="1">
    <citation type="submission" date="2014-06" db="EMBL/GenBank/DDBJ databases">
        <authorList>
            <person name="Winans N.J."/>
            <person name="Newell P.D."/>
            <person name="Douglas A.E."/>
        </authorList>
    </citation>
    <scope>NUCLEOTIDE SEQUENCE [LARGE SCALE GENOMIC DNA]</scope>
</reference>
<evidence type="ECO:0000256" key="2">
    <source>
        <dbReference type="ARBA" id="ARBA00022475"/>
    </source>
</evidence>
<dbReference type="InterPro" id="IPR004869">
    <property type="entry name" value="MMPL_dom"/>
</dbReference>
<evidence type="ECO:0000256" key="5">
    <source>
        <dbReference type="ARBA" id="ARBA00023136"/>
    </source>
</evidence>
<feature type="transmembrane region" description="Helical" evidence="6">
    <location>
        <begin position="718"/>
        <end position="737"/>
    </location>
</feature>
<feature type="domain" description="Membrane transport protein MMPL" evidence="7">
    <location>
        <begin position="164"/>
        <end position="392"/>
    </location>
</feature>
<evidence type="ECO:0000256" key="6">
    <source>
        <dbReference type="SAM" id="Phobius"/>
    </source>
</evidence>
<dbReference type="PANTHER" id="PTHR33406:SF13">
    <property type="entry name" value="MEMBRANE PROTEIN YDFJ"/>
    <property type="match status" value="1"/>
</dbReference>
<dbReference type="Pfam" id="PF03176">
    <property type="entry name" value="MMPL"/>
    <property type="match status" value="1"/>
</dbReference>
<keyword evidence="4 6" id="KW-1133">Transmembrane helix</keyword>
<evidence type="ECO:0000256" key="1">
    <source>
        <dbReference type="ARBA" id="ARBA00004651"/>
    </source>
</evidence>
<keyword evidence="5 6" id="KW-0472">Membrane</keyword>